<dbReference type="GO" id="GO:0005829">
    <property type="term" value="C:cytosol"/>
    <property type="evidence" value="ECO:0007669"/>
    <property type="project" value="TreeGrafter"/>
</dbReference>
<reference evidence="6 7" key="1">
    <citation type="submission" date="2020-08" db="EMBL/GenBank/DDBJ databases">
        <title>Bridging the membrane lipid divide: bacteria of the FCB group superphylum have the potential to synthesize archaeal ether lipids.</title>
        <authorList>
            <person name="Villanueva L."/>
            <person name="Von Meijenfeldt F.A.B."/>
            <person name="Westbye A.B."/>
            <person name="Yadav S."/>
            <person name="Hopmans E.C."/>
            <person name="Dutilh B.E."/>
            <person name="Sinninghe Damste J.S."/>
        </authorList>
    </citation>
    <scope>NUCLEOTIDE SEQUENCE [LARGE SCALE GENOMIC DNA]</scope>
    <source>
        <strain evidence="6">NIOZ-UU47</strain>
    </source>
</reference>
<dbReference type="GO" id="GO:0006412">
    <property type="term" value="P:translation"/>
    <property type="evidence" value="ECO:0007669"/>
    <property type="project" value="TreeGrafter"/>
</dbReference>
<dbReference type="SUPFAM" id="SSF75420">
    <property type="entry name" value="YhbC-like, N-terminal domain"/>
    <property type="match status" value="1"/>
</dbReference>
<dbReference type="SUPFAM" id="SSF74942">
    <property type="entry name" value="YhbC-like, C-terminal domain"/>
    <property type="match status" value="1"/>
</dbReference>
<dbReference type="InterPro" id="IPR036847">
    <property type="entry name" value="RimP_C_sf"/>
</dbReference>
<keyword evidence="1 3" id="KW-0963">Cytoplasm</keyword>
<dbReference type="CDD" id="cd01734">
    <property type="entry name" value="YlxS_C"/>
    <property type="match status" value="1"/>
</dbReference>
<accession>A0A8J6NBV4</accession>
<comment type="caution">
    <text evidence="6">The sequence shown here is derived from an EMBL/GenBank/DDBJ whole genome shotgun (WGS) entry which is preliminary data.</text>
</comment>
<dbReference type="FunFam" id="3.30.300.70:FF:000001">
    <property type="entry name" value="Ribosome maturation factor RimP"/>
    <property type="match status" value="1"/>
</dbReference>
<name>A0A8J6NBV4_9BACT</name>
<dbReference type="Pfam" id="PF17384">
    <property type="entry name" value="DUF150_C"/>
    <property type="match status" value="1"/>
</dbReference>
<evidence type="ECO:0000259" key="5">
    <source>
        <dbReference type="Pfam" id="PF17384"/>
    </source>
</evidence>
<keyword evidence="2 3" id="KW-0690">Ribosome biogenesis</keyword>
<dbReference type="InterPro" id="IPR028998">
    <property type="entry name" value="RimP_C"/>
</dbReference>
<dbReference type="Pfam" id="PF02576">
    <property type="entry name" value="RimP_N"/>
    <property type="match status" value="1"/>
</dbReference>
<dbReference type="InterPro" id="IPR028989">
    <property type="entry name" value="RimP_N"/>
</dbReference>
<evidence type="ECO:0000259" key="4">
    <source>
        <dbReference type="Pfam" id="PF02576"/>
    </source>
</evidence>
<dbReference type="Proteomes" id="UP000614424">
    <property type="component" value="Unassembled WGS sequence"/>
</dbReference>
<comment type="function">
    <text evidence="3">Required for maturation of 30S ribosomal subunits.</text>
</comment>
<evidence type="ECO:0000313" key="6">
    <source>
        <dbReference type="EMBL" id="MBC8317906.1"/>
    </source>
</evidence>
<sequence length="153" mass="17308">MSHSEQFVEKIMVLVQPIVEGAGLELVDVQYRQESAGWMLRVFIYDKDGISIDHCARISREVSHLLDVEDIIPYKYNLEVSSPGLDRPLVTERDFERNIGEKVTLVVDEEGKSKECVGHIKDVGDGKVTVLTESGQEMYPVDEIVKAKLVIEF</sequence>
<dbReference type="Gene3D" id="3.30.300.70">
    <property type="entry name" value="RimP-like superfamily, N-terminal"/>
    <property type="match status" value="1"/>
</dbReference>
<comment type="subcellular location">
    <subcellularLocation>
        <location evidence="3">Cytoplasm</location>
    </subcellularLocation>
</comment>
<comment type="similarity">
    <text evidence="3">Belongs to the RimP family.</text>
</comment>
<dbReference type="PANTHER" id="PTHR33867:SF1">
    <property type="entry name" value="RIBOSOME MATURATION FACTOR RIMP"/>
    <property type="match status" value="1"/>
</dbReference>
<dbReference type="AlphaFoldDB" id="A0A8J6NBV4"/>
<evidence type="ECO:0000256" key="1">
    <source>
        <dbReference type="ARBA" id="ARBA00022490"/>
    </source>
</evidence>
<proteinExistence type="inferred from homology"/>
<evidence type="ECO:0000256" key="3">
    <source>
        <dbReference type="HAMAP-Rule" id="MF_01077"/>
    </source>
</evidence>
<feature type="domain" description="Ribosome maturation factor RimP N-terminal" evidence="4">
    <location>
        <begin position="14"/>
        <end position="86"/>
    </location>
</feature>
<dbReference type="InterPro" id="IPR003728">
    <property type="entry name" value="Ribosome_maturation_RimP"/>
</dbReference>
<organism evidence="6 7">
    <name type="scientific">Candidatus Desulfobia pelagia</name>
    <dbReference type="NCBI Taxonomy" id="2841692"/>
    <lineage>
        <taxon>Bacteria</taxon>
        <taxon>Pseudomonadati</taxon>
        <taxon>Thermodesulfobacteriota</taxon>
        <taxon>Desulfobulbia</taxon>
        <taxon>Desulfobulbales</taxon>
        <taxon>Desulfobulbaceae</taxon>
        <taxon>Candidatus Desulfobia</taxon>
    </lineage>
</organism>
<dbReference type="PANTHER" id="PTHR33867">
    <property type="entry name" value="RIBOSOME MATURATION FACTOR RIMP"/>
    <property type="match status" value="1"/>
</dbReference>
<protein>
    <recommendedName>
        <fullName evidence="3">Ribosome maturation factor RimP</fullName>
    </recommendedName>
</protein>
<dbReference type="GO" id="GO:0000028">
    <property type="term" value="P:ribosomal small subunit assembly"/>
    <property type="evidence" value="ECO:0007669"/>
    <property type="project" value="TreeGrafter"/>
</dbReference>
<dbReference type="HAMAP" id="MF_01077">
    <property type="entry name" value="RimP"/>
    <property type="match status" value="1"/>
</dbReference>
<feature type="domain" description="Ribosome maturation factor RimP C-terminal" evidence="5">
    <location>
        <begin position="89"/>
        <end position="153"/>
    </location>
</feature>
<dbReference type="InterPro" id="IPR035956">
    <property type="entry name" value="RimP_N_sf"/>
</dbReference>
<gene>
    <name evidence="3" type="primary">rimP</name>
    <name evidence="6" type="ORF">H8E41_08355</name>
</gene>
<evidence type="ECO:0000313" key="7">
    <source>
        <dbReference type="Proteomes" id="UP000614424"/>
    </source>
</evidence>
<evidence type="ECO:0000256" key="2">
    <source>
        <dbReference type="ARBA" id="ARBA00022517"/>
    </source>
</evidence>
<dbReference type="EMBL" id="JACNJZ010000114">
    <property type="protein sequence ID" value="MBC8317906.1"/>
    <property type="molecule type" value="Genomic_DNA"/>
</dbReference>